<comment type="caution">
    <text evidence="2">The sequence shown here is derived from an EMBL/GenBank/DDBJ whole genome shotgun (WGS) entry which is preliminary data.</text>
</comment>
<feature type="domain" description="Polymerase beta nucleotidyltransferase" evidence="1">
    <location>
        <begin position="30"/>
        <end position="100"/>
    </location>
</feature>
<dbReference type="CDD" id="cd05403">
    <property type="entry name" value="NT_KNTase_like"/>
    <property type="match status" value="1"/>
</dbReference>
<reference evidence="2" key="1">
    <citation type="journal article" date="2015" name="Nature">
        <title>Complex archaea that bridge the gap between prokaryotes and eukaryotes.</title>
        <authorList>
            <person name="Spang A."/>
            <person name="Saw J.H."/>
            <person name="Jorgensen S.L."/>
            <person name="Zaremba-Niedzwiedzka K."/>
            <person name="Martijn J."/>
            <person name="Lind A.E."/>
            <person name="van Eijk R."/>
            <person name="Schleper C."/>
            <person name="Guy L."/>
            <person name="Ettema T.J."/>
        </authorList>
    </citation>
    <scope>NUCLEOTIDE SEQUENCE</scope>
</reference>
<dbReference type="AlphaFoldDB" id="A0A0F9E4N5"/>
<organism evidence="2">
    <name type="scientific">marine sediment metagenome</name>
    <dbReference type="NCBI Taxonomy" id="412755"/>
    <lineage>
        <taxon>unclassified sequences</taxon>
        <taxon>metagenomes</taxon>
        <taxon>ecological metagenomes</taxon>
    </lineage>
</organism>
<sequence>MENQMKINDHENSLIKLKRLVVEYLTDEKVQVFLFGSRARNDNANHSDVDIGYIPYGEFDRKKIVNLNERIENSTIPYKVEIVNFNEVSEDFKRAALKDAVIWKD</sequence>
<dbReference type="SUPFAM" id="SSF81301">
    <property type="entry name" value="Nucleotidyltransferase"/>
    <property type="match status" value="1"/>
</dbReference>
<evidence type="ECO:0000259" key="1">
    <source>
        <dbReference type="Pfam" id="PF18765"/>
    </source>
</evidence>
<dbReference type="Pfam" id="PF18765">
    <property type="entry name" value="Polbeta"/>
    <property type="match status" value="1"/>
</dbReference>
<gene>
    <name evidence="2" type="ORF">LCGC14_2411030</name>
</gene>
<proteinExistence type="predicted"/>
<protein>
    <recommendedName>
        <fullName evidence="1">Polymerase beta nucleotidyltransferase domain-containing protein</fullName>
    </recommendedName>
</protein>
<dbReference type="EMBL" id="LAZR01036426">
    <property type="protein sequence ID" value="KKL24866.1"/>
    <property type="molecule type" value="Genomic_DNA"/>
</dbReference>
<dbReference type="InterPro" id="IPR043519">
    <property type="entry name" value="NT_sf"/>
</dbReference>
<dbReference type="Gene3D" id="3.30.460.10">
    <property type="entry name" value="Beta Polymerase, domain 2"/>
    <property type="match status" value="1"/>
</dbReference>
<accession>A0A0F9E4N5</accession>
<name>A0A0F9E4N5_9ZZZZ</name>
<dbReference type="InterPro" id="IPR041633">
    <property type="entry name" value="Polbeta"/>
</dbReference>
<evidence type="ECO:0000313" key="2">
    <source>
        <dbReference type="EMBL" id="KKL24866.1"/>
    </source>
</evidence>